<evidence type="ECO:0000313" key="1">
    <source>
        <dbReference type="EMBL" id="CAD6442670.1"/>
    </source>
</evidence>
<comment type="caution">
    <text evidence="1">The sequence shown here is derived from an EMBL/GenBank/DDBJ whole genome shotgun (WGS) entry which is preliminary data.</text>
</comment>
<protein>
    <submittedName>
        <fullName evidence="1">8e260b2e-01d5-477d-bf70-82d47ee5eece-CDS</fullName>
    </submittedName>
</protein>
<sequence>MIKRSSPMEHFQRLMRDSSVANVKDGYELVNGGGLLTENDITDTNHVYEDLTEILPEGSVFTRMRKIVVDDVVAANDLLPKSDARRLESSDVTFQSWQHVAGDKFGKLNTVVQKNVQNDGARKLLQDIYQRRGLSIDSGKGDFAMDPNDFDREEDFLSLLGTDSGRPTTYMLKDYHSALGDKKLPKS</sequence>
<keyword evidence="2" id="KW-1185">Reference proteome</keyword>
<dbReference type="Proteomes" id="UP000624404">
    <property type="component" value="Unassembled WGS sequence"/>
</dbReference>
<organism evidence="1 2">
    <name type="scientific">Sclerotinia trifoliorum</name>
    <dbReference type="NCBI Taxonomy" id="28548"/>
    <lineage>
        <taxon>Eukaryota</taxon>
        <taxon>Fungi</taxon>
        <taxon>Dikarya</taxon>
        <taxon>Ascomycota</taxon>
        <taxon>Pezizomycotina</taxon>
        <taxon>Leotiomycetes</taxon>
        <taxon>Helotiales</taxon>
        <taxon>Sclerotiniaceae</taxon>
        <taxon>Sclerotinia</taxon>
    </lineage>
</organism>
<gene>
    <name evidence="1" type="ORF">SCLTRI_LOCUS2463</name>
</gene>
<dbReference type="AlphaFoldDB" id="A0A8H2VQS9"/>
<dbReference type="EMBL" id="CAJHIA010000009">
    <property type="protein sequence ID" value="CAD6442670.1"/>
    <property type="molecule type" value="Genomic_DNA"/>
</dbReference>
<accession>A0A8H2VQS9</accession>
<evidence type="ECO:0000313" key="2">
    <source>
        <dbReference type="Proteomes" id="UP000624404"/>
    </source>
</evidence>
<name>A0A8H2VQS9_9HELO</name>
<proteinExistence type="predicted"/>
<reference evidence="1" key="1">
    <citation type="submission" date="2020-10" db="EMBL/GenBank/DDBJ databases">
        <authorList>
            <person name="Kusch S."/>
        </authorList>
    </citation>
    <scope>NUCLEOTIDE SEQUENCE</scope>
    <source>
        <strain evidence="1">SwB9</strain>
    </source>
</reference>
<dbReference type="OrthoDB" id="3515552at2759"/>